<evidence type="ECO:0000313" key="6">
    <source>
        <dbReference type="Proteomes" id="UP000239263"/>
    </source>
</evidence>
<evidence type="ECO:0000259" key="4">
    <source>
        <dbReference type="SMART" id="SM00247"/>
    </source>
</evidence>
<evidence type="ECO:0000256" key="3">
    <source>
        <dbReference type="SAM" id="SignalP"/>
    </source>
</evidence>
<dbReference type="AlphaFoldDB" id="A0A2S7X9T6"/>
<sequence>MNINKKFALIAAITMSFNVIAEEQNNESILFYESKDTQATERVALQPYQYLSENINTPTRVHVKNTGVYSGDIYLEYYSKGKLVSQNAFYHVNYHRSFDVPGDAYFVRLRQNRLTGSLFEIPDIYSIKLCQENNIYREHGDAKNALQINTWGTSLHPKWNFGQPNGTYKFRNSGATCGSTSLIVYTGYDASGAYRSISSDVPNLDNFNNSISSFSIPDNWTVRFYEGENYTGRYYTRKGNDRYFENANDFNDTARSIKIISKG</sequence>
<dbReference type="Proteomes" id="UP000239263">
    <property type="component" value="Unassembled WGS sequence"/>
</dbReference>
<accession>A0A2S7X9T6</accession>
<reference evidence="5 6" key="1">
    <citation type="submission" date="2016-12" db="EMBL/GenBank/DDBJ databases">
        <title>Diversity of luminous bacteria.</title>
        <authorList>
            <person name="Yoshizawa S."/>
            <person name="Kogure K."/>
        </authorList>
    </citation>
    <scope>NUCLEOTIDE SEQUENCE [LARGE SCALE GENOMIC DNA]</scope>
    <source>
        <strain evidence="5 6">ATCC 33715</strain>
    </source>
</reference>
<dbReference type="Gene3D" id="2.60.20.10">
    <property type="entry name" value="Crystallins"/>
    <property type="match status" value="1"/>
</dbReference>
<gene>
    <name evidence="5" type="ORF">BTO22_00205</name>
</gene>
<keyword evidence="3" id="KW-0732">Signal</keyword>
<feature type="chain" id="PRO_5015634034" description="Beta/gamma crystallin 'Greek key' domain-containing protein" evidence="3">
    <location>
        <begin position="22"/>
        <end position="263"/>
    </location>
</feature>
<dbReference type="SUPFAM" id="SSF49695">
    <property type="entry name" value="gamma-Crystallin-like"/>
    <property type="match status" value="1"/>
</dbReference>
<dbReference type="InterPro" id="IPR001064">
    <property type="entry name" value="Beta/gamma_crystallin"/>
</dbReference>
<keyword evidence="2" id="KW-0677">Repeat</keyword>
<dbReference type="EMBL" id="MSCO01000001">
    <property type="protein sequence ID" value="PQJ88099.1"/>
    <property type="molecule type" value="Genomic_DNA"/>
</dbReference>
<evidence type="ECO:0000256" key="1">
    <source>
        <dbReference type="ARBA" id="ARBA00009646"/>
    </source>
</evidence>
<name>A0A2S7X9T6_9GAMM</name>
<organism evidence="5 6">
    <name type="scientific">Aliivibrio sifiae</name>
    <dbReference type="NCBI Taxonomy" id="566293"/>
    <lineage>
        <taxon>Bacteria</taxon>
        <taxon>Pseudomonadati</taxon>
        <taxon>Pseudomonadota</taxon>
        <taxon>Gammaproteobacteria</taxon>
        <taxon>Vibrionales</taxon>
        <taxon>Vibrionaceae</taxon>
        <taxon>Aliivibrio</taxon>
    </lineage>
</organism>
<dbReference type="Pfam" id="PF03995">
    <property type="entry name" value="Inhibitor_I36"/>
    <property type="match status" value="1"/>
</dbReference>
<feature type="signal peptide" evidence="3">
    <location>
        <begin position="1"/>
        <end position="21"/>
    </location>
</feature>
<protein>
    <recommendedName>
        <fullName evidence="4">Beta/gamma crystallin 'Greek key' domain-containing protein</fullName>
    </recommendedName>
</protein>
<feature type="domain" description="Beta/gamma crystallin 'Greek key'" evidence="4">
    <location>
        <begin position="181"/>
        <end position="260"/>
    </location>
</feature>
<comment type="caution">
    <text evidence="5">The sequence shown here is derived from an EMBL/GenBank/DDBJ whole genome shotgun (WGS) entry which is preliminary data.</text>
</comment>
<dbReference type="SMART" id="SM00247">
    <property type="entry name" value="XTALbg"/>
    <property type="match status" value="1"/>
</dbReference>
<dbReference type="RefSeq" id="WP_181044524.1">
    <property type="nucleotide sequence ID" value="NZ_CAWNRT010000001.1"/>
</dbReference>
<proteinExistence type="inferred from homology"/>
<dbReference type="InterPro" id="IPR011024">
    <property type="entry name" value="G_crystallin-like"/>
</dbReference>
<evidence type="ECO:0000256" key="2">
    <source>
        <dbReference type="ARBA" id="ARBA00022737"/>
    </source>
</evidence>
<evidence type="ECO:0000313" key="5">
    <source>
        <dbReference type="EMBL" id="PQJ88099.1"/>
    </source>
</evidence>
<comment type="similarity">
    <text evidence="1">Belongs to the beta/gamma-crystallin family.</text>
</comment>